<protein>
    <submittedName>
        <fullName evidence="1">DUF2252 domain-containing protein</fullName>
    </submittedName>
</protein>
<proteinExistence type="predicted"/>
<sequence>MSDTRGRLRFDHDEVTRHDELYADGRARRGQLPRREQAILRDDLDRDPLGILERQHHPRLPDLIPLRVHRMLQSPFAFYRGTAAIQAADLAHEPNSGLNVVLSGDAHIANFGIYASPQRTLVFDLNDFDEAASGPWEWDVKRIITSVVIAGRENGYSASDIRRAALTAADAYRTTLRTTLELGAIDRYFLHAEVKEGTSRFGPGTQKIIDKAVRAARKRTSAHVVEKIMTRADDGSLEIVEDRPTLMHIEPELESRLTEVFAAYRASVAPDVALLLSQYTVTDAVRRVVGVGSVGTRCYIAVLTGPRGEPLVLQFKEAARSVVHEFGEAPIEPAPGIDPELIATSHGFRVIANQRILQAVSDPFLGYLEGEEGRSFYVRQFRDRNVSFDIAALTPQQFTDYVIACASLLARAHAQSPAAASISGYLGTSDVFDKAVVAWADDYADRSFADFELLREAVDTGRFVSSEFGA</sequence>
<evidence type="ECO:0000313" key="1">
    <source>
        <dbReference type="EMBL" id="MEN1946270.1"/>
    </source>
</evidence>
<dbReference type="InterPro" id="IPR018721">
    <property type="entry name" value="DUF2252"/>
</dbReference>
<accession>A0ABU9W3P5</accession>
<keyword evidence="2" id="KW-1185">Reference proteome</keyword>
<dbReference type="Pfam" id="PF10009">
    <property type="entry name" value="DUF2252"/>
    <property type="match status" value="1"/>
</dbReference>
<evidence type="ECO:0000313" key="2">
    <source>
        <dbReference type="Proteomes" id="UP001425155"/>
    </source>
</evidence>
<dbReference type="RefSeq" id="WP_342112729.1">
    <property type="nucleotide sequence ID" value="NZ_JBCAUN010000001.1"/>
</dbReference>
<reference evidence="1 2" key="1">
    <citation type="submission" date="2024-03" db="EMBL/GenBank/DDBJ databases">
        <title>YIM 134122 draft genome.</title>
        <authorList>
            <person name="Zuo S."/>
            <person name="Xiong L."/>
        </authorList>
    </citation>
    <scope>NUCLEOTIDE SEQUENCE [LARGE SCALE GENOMIC DNA]</scope>
    <source>
        <strain evidence="1 2">YIM 134122</strain>
    </source>
</reference>
<gene>
    <name evidence="1" type="ORF">WJX64_06930</name>
</gene>
<organism evidence="1 2">
    <name type="scientific">Leifsonia stereocauli</name>
    <dbReference type="NCBI Taxonomy" id="3134136"/>
    <lineage>
        <taxon>Bacteria</taxon>
        <taxon>Bacillati</taxon>
        <taxon>Actinomycetota</taxon>
        <taxon>Actinomycetes</taxon>
        <taxon>Micrococcales</taxon>
        <taxon>Microbacteriaceae</taxon>
        <taxon>Leifsonia</taxon>
    </lineage>
</organism>
<name>A0ABU9W3P5_9MICO</name>
<dbReference type="Proteomes" id="UP001425155">
    <property type="component" value="Unassembled WGS sequence"/>
</dbReference>
<dbReference type="EMBL" id="JBCLVG010000001">
    <property type="protein sequence ID" value="MEN1946270.1"/>
    <property type="molecule type" value="Genomic_DNA"/>
</dbReference>
<dbReference type="PANTHER" id="PTHR39441:SF1">
    <property type="entry name" value="DUF2252 DOMAIN-CONTAINING PROTEIN"/>
    <property type="match status" value="1"/>
</dbReference>
<comment type="caution">
    <text evidence="1">The sequence shown here is derived from an EMBL/GenBank/DDBJ whole genome shotgun (WGS) entry which is preliminary data.</text>
</comment>
<dbReference type="PANTHER" id="PTHR39441">
    <property type="entry name" value="DUF2252 DOMAIN-CONTAINING PROTEIN"/>
    <property type="match status" value="1"/>
</dbReference>